<proteinExistence type="predicted"/>
<name>A0ACD5VKV2_AVESA</name>
<sequence length="146" mass="16236">MQRPRTRTAPPLSPYKKPAARGEAKQEHTSLGKTSKTRRTERAVEQLTQKEEATMAQQVTKAAELQDPEIREELDRRAREEGETVIKSGTGGKSLEAQERLAEGRKKGGRSRTDASGNERAEEDGGVLIEPDEKALEEVKKDLGRE</sequence>
<evidence type="ECO:0000313" key="1">
    <source>
        <dbReference type="EnsemblPlants" id="AVESA.00010b.r2.3CG0466750.1.CDS"/>
    </source>
</evidence>
<accession>A0ACD5VKV2</accession>
<keyword evidence="2" id="KW-1185">Reference proteome</keyword>
<organism evidence="1 2">
    <name type="scientific">Avena sativa</name>
    <name type="common">Oat</name>
    <dbReference type="NCBI Taxonomy" id="4498"/>
    <lineage>
        <taxon>Eukaryota</taxon>
        <taxon>Viridiplantae</taxon>
        <taxon>Streptophyta</taxon>
        <taxon>Embryophyta</taxon>
        <taxon>Tracheophyta</taxon>
        <taxon>Spermatophyta</taxon>
        <taxon>Magnoliopsida</taxon>
        <taxon>Liliopsida</taxon>
        <taxon>Poales</taxon>
        <taxon>Poaceae</taxon>
        <taxon>BOP clade</taxon>
        <taxon>Pooideae</taxon>
        <taxon>Poodae</taxon>
        <taxon>Poeae</taxon>
        <taxon>Poeae Chloroplast Group 1 (Aveneae type)</taxon>
        <taxon>Aveninae</taxon>
        <taxon>Avena</taxon>
    </lineage>
</organism>
<dbReference type="Proteomes" id="UP001732700">
    <property type="component" value="Chromosome 3C"/>
</dbReference>
<dbReference type="EnsemblPlants" id="AVESA.00010b.r2.3CG0466750.1">
    <property type="protein sequence ID" value="AVESA.00010b.r2.3CG0466750.1.CDS"/>
    <property type="gene ID" value="AVESA.00010b.r2.3CG0466750"/>
</dbReference>
<reference evidence="1" key="2">
    <citation type="submission" date="2025-09" db="UniProtKB">
        <authorList>
            <consortium name="EnsemblPlants"/>
        </authorList>
    </citation>
    <scope>IDENTIFICATION</scope>
</reference>
<reference evidence="1" key="1">
    <citation type="submission" date="2021-05" db="EMBL/GenBank/DDBJ databases">
        <authorList>
            <person name="Scholz U."/>
            <person name="Mascher M."/>
            <person name="Fiebig A."/>
        </authorList>
    </citation>
    <scope>NUCLEOTIDE SEQUENCE [LARGE SCALE GENOMIC DNA]</scope>
</reference>
<protein>
    <submittedName>
        <fullName evidence="1">Uncharacterized protein</fullName>
    </submittedName>
</protein>
<evidence type="ECO:0000313" key="2">
    <source>
        <dbReference type="Proteomes" id="UP001732700"/>
    </source>
</evidence>